<comment type="subcellular location">
    <subcellularLocation>
        <location evidence="1">Nucleus</location>
    </subcellularLocation>
</comment>
<keyword evidence="4" id="KW-0804">Transcription</keyword>
<evidence type="ECO:0000259" key="6">
    <source>
        <dbReference type="PROSITE" id="PS50863"/>
    </source>
</evidence>
<dbReference type="Gene3D" id="2.40.330.10">
    <property type="entry name" value="DNA-binding pseudobarrel domain"/>
    <property type="match status" value="1"/>
</dbReference>
<dbReference type="GO" id="GO:0005634">
    <property type="term" value="C:nucleus"/>
    <property type="evidence" value="ECO:0007669"/>
    <property type="project" value="UniProtKB-SubCell"/>
</dbReference>
<dbReference type="PANTHER" id="PTHR31391">
    <property type="entry name" value="B3 DOMAIN-CONTAINING PROTEIN OS11G0197600-RELATED"/>
    <property type="match status" value="1"/>
</dbReference>
<dbReference type="EMBL" id="LXQA010085218">
    <property type="protein sequence ID" value="MCI12707.1"/>
    <property type="molecule type" value="Genomic_DNA"/>
</dbReference>
<dbReference type="PANTHER" id="PTHR31391:SF3">
    <property type="entry name" value="B3 DOMAIN-CONTAINING PROTEIN OS05G0481400"/>
    <property type="match status" value="1"/>
</dbReference>
<evidence type="ECO:0000313" key="8">
    <source>
        <dbReference type="Proteomes" id="UP000265520"/>
    </source>
</evidence>
<dbReference type="Pfam" id="PF02362">
    <property type="entry name" value="B3"/>
    <property type="match status" value="1"/>
</dbReference>
<evidence type="ECO:0000313" key="7">
    <source>
        <dbReference type="EMBL" id="MCI12707.1"/>
    </source>
</evidence>
<name>A0A392PM45_9FABA</name>
<keyword evidence="5" id="KW-0539">Nucleus</keyword>
<proteinExistence type="predicted"/>
<accession>A0A392PM45</accession>
<dbReference type="InterPro" id="IPR015300">
    <property type="entry name" value="DNA-bd_pseudobarrel_sf"/>
</dbReference>
<dbReference type="InterPro" id="IPR003340">
    <property type="entry name" value="B3_DNA-bd"/>
</dbReference>
<keyword evidence="8" id="KW-1185">Reference proteome</keyword>
<protein>
    <submittedName>
        <fullName evidence="7">B3 domain-containing protein</fullName>
    </submittedName>
</protein>
<keyword evidence="2" id="KW-0805">Transcription regulation</keyword>
<dbReference type="PROSITE" id="PS50863">
    <property type="entry name" value="B3"/>
    <property type="match status" value="1"/>
</dbReference>
<comment type="caution">
    <text evidence="7">The sequence shown here is derived from an EMBL/GenBank/DDBJ whole genome shotgun (WGS) entry which is preliminary data.</text>
</comment>
<keyword evidence="3" id="KW-0238">DNA-binding</keyword>
<evidence type="ECO:0000256" key="5">
    <source>
        <dbReference type="ARBA" id="ARBA00023242"/>
    </source>
</evidence>
<sequence>YVARPLDEIKQATEKERRRAYEAAEALQINLQSSKPSFIKSMGLPSRFCVEHLPKTGFNMTLEDEDGSEYDAVYIGSRSGLSGGWRAFALEHKLDDGDALVFELVEPARFKVIYVVSSHPTLF</sequence>
<dbReference type="Proteomes" id="UP000265520">
    <property type="component" value="Unassembled WGS sequence"/>
</dbReference>
<dbReference type="SMART" id="SM01019">
    <property type="entry name" value="B3"/>
    <property type="match status" value="1"/>
</dbReference>
<evidence type="ECO:0000256" key="2">
    <source>
        <dbReference type="ARBA" id="ARBA00023015"/>
    </source>
</evidence>
<organism evidence="7 8">
    <name type="scientific">Trifolium medium</name>
    <dbReference type="NCBI Taxonomy" id="97028"/>
    <lineage>
        <taxon>Eukaryota</taxon>
        <taxon>Viridiplantae</taxon>
        <taxon>Streptophyta</taxon>
        <taxon>Embryophyta</taxon>
        <taxon>Tracheophyta</taxon>
        <taxon>Spermatophyta</taxon>
        <taxon>Magnoliopsida</taxon>
        <taxon>eudicotyledons</taxon>
        <taxon>Gunneridae</taxon>
        <taxon>Pentapetalae</taxon>
        <taxon>rosids</taxon>
        <taxon>fabids</taxon>
        <taxon>Fabales</taxon>
        <taxon>Fabaceae</taxon>
        <taxon>Papilionoideae</taxon>
        <taxon>50 kb inversion clade</taxon>
        <taxon>NPAAA clade</taxon>
        <taxon>Hologalegina</taxon>
        <taxon>IRL clade</taxon>
        <taxon>Trifolieae</taxon>
        <taxon>Trifolium</taxon>
    </lineage>
</organism>
<dbReference type="SUPFAM" id="SSF101936">
    <property type="entry name" value="DNA-binding pseudobarrel domain"/>
    <property type="match status" value="1"/>
</dbReference>
<feature type="domain" description="TF-B3" evidence="6">
    <location>
        <begin position="27"/>
        <end position="118"/>
    </location>
</feature>
<dbReference type="InterPro" id="IPR044837">
    <property type="entry name" value="REM16-like"/>
</dbReference>
<dbReference type="GO" id="GO:0003677">
    <property type="term" value="F:DNA binding"/>
    <property type="evidence" value="ECO:0007669"/>
    <property type="project" value="UniProtKB-KW"/>
</dbReference>
<reference evidence="7 8" key="1">
    <citation type="journal article" date="2018" name="Front. Plant Sci.">
        <title>Red Clover (Trifolium pratense) and Zigzag Clover (T. medium) - A Picture of Genomic Similarities and Differences.</title>
        <authorList>
            <person name="Dluhosova J."/>
            <person name="Istvanek J."/>
            <person name="Nedelnik J."/>
            <person name="Repkova J."/>
        </authorList>
    </citation>
    <scope>NUCLEOTIDE SEQUENCE [LARGE SCALE GENOMIC DNA]</scope>
    <source>
        <strain evidence="8">cv. 10/8</strain>
        <tissue evidence="7">Leaf</tissue>
    </source>
</reference>
<evidence type="ECO:0000256" key="3">
    <source>
        <dbReference type="ARBA" id="ARBA00023125"/>
    </source>
</evidence>
<evidence type="ECO:0000256" key="4">
    <source>
        <dbReference type="ARBA" id="ARBA00023163"/>
    </source>
</evidence>
<evidence type="ECO:0000256" key="1">
    <source>
        <dbReference type="ARBA" id="ARBA00004123"/>
    </source>
</evidence>
<dbReference type="AlphaFoldDB" id="A0A392PM45"/>
<feature type="non-terminal residue" evidence="7">
    <location>
        <position position="1"/>
    </location>
</feature>
<dbReference type="CDD" id="cd10017">
    <property type="entry name" value="B3_DNA"/>
    <property type="match status" value="1"/>
</dbReference>